<proteinExistence type="predicted"/>
<evidence type="ECO:0000313" key="2">
    <source>
        <dbReference type="EMBL" id="EYB84987.1"/>
    </source>
</evidence>
<name>A0A016S3T9_9BILA</name>
<reference evidence="3" key="1">
    <citation type="journal article" date="2015" name="Nat. Genet.">
        <title>The genome and transcriptome of the zoonotic hookworm Ancylostoma ceylanicum identify infection-specific gene families.</title>
        <authorList>
            <person name="Schwarz E.M."/>
            <person name="Hu Y."/>
            <person name="Antoshechkin I."/>
            <person name="Miller M.M."/>
            <person name="Sternberg P.W."/>
            <person name="Aroian R.V."/>
        </authorList>
    </citation>
    <scope>NUCLEOTIDE SEQUENCE</scope>
    <source>
        <strain evidence="3">HY135</strain>
    </source>
</reference>
<organism evidence="2 3">
    <name type="scientific">Ancylostoma ceylanicum</name>
    <dbReference type="NCBI Taxonomy" id="53326"/>
    <lineage>
        <taxon>Eukaryota</taxon>
        <taxon>Metazoa</taxon>
        <taxon>Ecdysozoa</taxon>
        <taxon>Nematoda</taxon>
        <taxon>Chromadorea</taxon>
        <taxon>Rhabditida</taxon>
        <taxon>Rhabditina</taxon>
        <taxon>Rhabditomorpha</taxon>
        <taxon>Strongyloidea</taxon>
        <taxon>Ancylostomatidae</taxon>
        <taxon>Ancylostomatinae</taxon>
        <taxon>Ancylostoma</taxon>
    </lineage>
</organism>
<evidence type="ECO:0000256" key="1">
    <source>
        <dbReference type="SAM" id="SignalP"/>
    </source>
</evidence>
<dbReference type="AlphaFoldDB" id="A0A016S3T9"/>
<feature type="chain" id="PRO_5001486010" evidence="1">
    <location>
        <begin position="29"/>
        <end position="85"/>
    </location>
</feature>
<keyword evidence="3" id="KW-1185">Reference proteome</keyword>
<dbReference type="EMBL" id="JARK01001642">
    <property type="protein sequence ID" value="EYB84987.1"/>
    <property type="molecule type" value="Genomic_DNA"/>
</dbReference>
<accession>A0A016S3T9</accession>
<evidence type="ECO:0000313" key="3">
    <source>
        <dbReference type="Proteomes" id="UP000024635"/>
    </source>
</evidence>
<dbReference type="OrthoDB" id="10262177at2759"/>
<sequence>MCCFRFNPPAILCCELFHLLSILPKYCSFSSEDAQAQAMVASFCGRSFDDCETDEIAQRIRRATANINVEIETLMEFLTHKGALS</sequence>
<comment type="caution">
    <text evidence="2">The sequence shown here is derived from an EMBL/GenBank/DDBJ whole genome shotgun (WGS) entry which is preliminary data.</text>
</comment>
<gene>
    <name evidence="2" type="primary">Acey_s0306.g1989</name>
    <name evidence="2" type="synonym">Acey-ZK287.1</name>
    <name evidence="2" type="ORF">Y032_0306g1989</name>
</gene>
<keyword evidence="1" id="KW-0732">Signal</keyword>
<protein>
    <submittedName>
        <fullName evidence="2">Uncharacterized protein</fullName>
    </submittedName>
</protein>
<feature type="signal peptide" evidence="1">
    <location>
        <begin position="1"/>
        <end position="28"/>
    </location>
</feature>
<dbReference type="Proteomes" id="UP000024635">
    <property type="component" value="Unassembled WGS sequence"/>
</dbReference>